<organism evidence="8 9">
    <name type="scientific">Halolamina pelagica</name>
    <dbReference type="NCBI Taxonomy" id="699431"/>
    <lineage>
        <taxon>Archaea</taxon>
        <taxon>Methanobacteriati</taxon>
        <taxon>Methanobacteriota</taxon>
        <taxon>Stenosarchaea group</taxon>
        <taxon>Halobacteria</taxon>
        <taxon>Halobacteriales</taxon>
        <taxon>Haloferacaceae</taxon>
    </lineage>
</organism>
<dbReference type="Pfam" id="PF02518">
    <property type="entry name" value="HATPase_c"/>
    <property type="match status" value="1"/>
</dbReference>
<name>A0A0P7FY39_9EURY</name>
<evidence type="ECO:0000256" key="6">
    <source>
        <dbReference type="ARBA" id="ARBA00022840"/>
    </source>
</evidence>
<evidence type="ECO:0000313" key="9">
    <source>
        <dbReference type="Proteomes" id="UP000050535"/>
    </source>
</evidence>
<comment type="caution">
    <text evidence="8">The sequence shown here is derived from an EMBL/GenBank/DDBJ whole genome shotgun (WGS) entry which is preliminary data.</text>
</comment>
<dbReference type="STRING" id="699431.SY89_02922"/>
<evidence type="ECO:0000256" key="5">
    <source>
        <dbReference type="ARBA" id="ARBA00022777"/>
    </source>
</evidence>
<evidence type="ECO:0000256" key="3">
    <source>
        <dbReference type="ARBA" id="ARBA00022679"/>
    </source>
</evidence>
<accession>A0A0P7FY39</accession>
<dbReference type="Gene3D" id="3.30.565.10">
    <property type="entry name" value="Histidine kinase-like ATPase, C-terminal domain"/>
    <property type="match status" value="1"/>
</dbReference>
<dbReference type="GO" id="GO:0005524">
    <property type="term" value="F:ATP binding"/>
    <property type="evidence" value="ECO:0007669"/>
    <property type="project" value="UniProtKB-KW"/>
</dbReference>
<dbReference type="InterPro" id="IPR005467">
    <property type="entry name" value="His_kinase_dom"/>
</dbReference>
<keyword evidence="5 8" id="KW-0418">Kinase</keyword>
<dbReference type="PRINTS" id="PR00344">
    <property type="entry name" value="BCTRLSENSOR"/>
</dbReference>
<dbReference type="CDD" id="cd16917">
    <property type="entry name" value="HATPase_UhpB-NarQ-NarX-like"/>
    <property type="match status" value="1"/>
</dbReference>
<dbReference type="GO" id="GO:0004673">
    <property type="term" value="F:protein histidine kinase activity"/>
    <property type="evidence" value="ECO:0007669"/>
    <property type="project" value="UniProtKB-EC"/>
</dbReference>
<evidence type="ECO:0000259" key="7">
    <source>
        <dbReference type="PROSITE" id="PS50109"/>
    </source>
</evidence>
<sequence>MVMDVIATHRKEYPDAAFDARIETDRWVCAGTELDVAIAELLTNAVKHNPGSTPHVDVTVRDDDGWIEIGITDDGPGIEEMEQRVVTTGSETALEHGSGLGLWLVNWIVTQYGGSFKISSRDGGDGTAATVRLPAIEEGESVESVERGPTVLFR</sequence>
<keyword evidence="3" id="KW-0808">Transferase</keyword>
<evidence type="ECO:0000256" key="1">
    <source>
        <dbReference type="ARBA" id="ARBA00000085"/>
    </source>
</evidence>
<evidence type="ECO:0000256" key="4">
    <source>
        <dbReference type="ARBA" id="ARBA00022741"/>
    </source>
</evidence>
<keyword evidence="4" id="KW-0547">Nucleotide-binding</keyword>
<dbReference type="EC" id="2.7.13.3" evidence="2"/>
<comment type="catalytic activity">
    <reaction evidence="1">
        <text>ATP + protein L-histidine = ADP + protein N-phospho-L-histidine.</text>
        <dbReference type="EC" id="2.7.13.3"/>
    </reaction>
</comment>
<dbReference type="InterPro" id="IPR036890">
    <property type="entry name" value="HATPase_C_sf"/>
</dbReference>
<dbReference type="PROSITE" id="PS50109">
    <property type="entry name" value="HIS_KIN"/>
    <property type="match status" value="1"/>
</dbReference>
<dbReference type="InterPro" id="IPR004358">
    <property type="entry name" value="Sig_transdc_His_kin-like_C"/>
</dbReference>
<dbReference type="SMART" id="SM00387">
    <property type="entry name" value="HATPase_c"/>
    <property type="match status" value="1"/>
</dbReference>
<feature type="domain" description="Histidine kinase" evidence="7">
    <location>
        <begin position="33"/>
        <end position="137"/>
    </location>
</feature>
<dbReference type="Proteomes" id="UP000050535">
    <property type="component" value="Unassembled WGS sequence"/>
</dbReference>
<keyword evidence="6" id="KW-0067">ATP-binding</keyword>
<protein>
    <recommendedName>
        <fullName evidence="2">histidine kinase</fullName>
        <ecNumber evidence="2">2.7.13.3</ecNumber>
    </recommendedName>
</protein>
<gene>
    <name evidence="8" type="ORF">SY89_02922</name>
</gene>
<reference evidence="9" key="1">
    <citation type="submission" date="2013-11" db="EMBL/GenBank/DDBJ databases">
        <authorList>
            <person name="Hoang H.T."/>
            <person name="Killian M.L."/>
            <person name="Madson D.M."/>
            <person name="Arruda P.H.E."/>
            <person name="Sun D."/>
            <person name="Schwartz K.J."/>
            <person name="Yoon K."/>
        </authorList>
    </citation>
    <scope>NUCLEOTIDE SEQUENCE [LARGE SCALE GENOMIC DNA]</scope>
    <source>
        <strain evidence="9">CDK2</strain>
    </source>
</reference>
<evidence type="ECO:0000256" key="2">
    <source>
        <dbReference type="ARBA" id="ARBA00012438"/>
    </source>
</evidence>
<dbReference type="InterPro" id="IPR050980">
    <property type="entry name" value="2C_sensor_his_kinase"/>
</dbReference>
<dbReference type="PANTHER" id="PTHR44936">
    <property type="entry name" value="SENSOR PROTEIN CREC"/>
    <property type="match status" value="1"/>
</dbReference>
<proteinExistence type="predicted"/>
<dbReference type="SUPFAM" id="SSF55874">
    <property type="entry name" value="ATPase domain of HSP90 chaperone/DNA topoisomerase II/histidine kinase"/>
    <property type="match status" value="1"/>
</dbReference>
<dbReference type="EMBL" id="LGUC01000001">
    <property type="protein sequence ID" value="KPN32162.1"/>
    <property type="molecule type" value="Genomic_DNA"/>
</dbReference>
<dbReference type="PANTHER" id="PTHR44936:SF10">
    <property type="entry name" value="SENSOR PROTEIN RSTB"/>
    <property type="match status" value="1"/>
</dbReference>
<evidence type="ECO:0000313" key="8">
    <source>
        <dbReference type="EMBL" id="KPN32162.1"/>
    </source>
</evidence>
<keyword evidence="9" id="KW-1185">Reference proteome</keyword>
<dbReference type="InterPro" id="IPR003594">
    <property type="entry name" value="HATPase_dom"/>
</dbReference>
<dbReference type="AlphaFoldDB" id="A0A0P7FY39"/>